<dbReference type="SUPFAM" id="SSF51905">
    <property type="entry name" value="FAD/NAD(P)-binding domain"/>
    <property type="match status" value="1"/>
</dbReference>
<dbReference type="STRING" id="158898.SAMN04488548_13466"/>
<dbReference type="Pfam" id="PF01494">
    <property type="entry name" value="FAD_binding_3"/>
    <property type="match status" value="1"/>
</dbReference>
<feature type="region of interest" description="Disordered" evidence="4">
    <location>
        <begin position="401"/>
        <end position="421"/>
    </location>
</feature>
<name>A0A1H2GRG6_9ACTN</name>
<gene>
    <name evidence="6" type="ORF">SAMN04488548_13466</name>
</gene>
<dbReference type="RefSeq" id="WP_074848584.1">
    <property type="nucleotide sequence ID" value="NZ_FNLM01000034.1"/>
</dbReference>
<keyword evidence="3" id="KW-0274">FAD</keyword>
<dbReference type="PANTHER" id="PTHR43004">
    <property type="entry name" value="TRK SYSTEM POTASSIUM UPTAKE PROTEIN"/>
    <property type="match status" value="1"/>
</dbReference>
<keyword evidence="2" id="KW-0285">Flavoprotein</keyword>
<evidence type="ECO:0000256" key="3">
    <source>
        <dbReference type="ARBA" id="ARBA00022827"/>
    </source>
</evidence>
<protein>
    <submittedName>
        <fullName evidence="6">2-polyprenyl-6-methoxyphenol hydroxylase</fullName>
    </submittedName>
</protein>
<dbReference type="Gene3D" id="3.50.50.60">
    <property type="entry name" value="FAD/NAD(P)-binding domain"/>
    <property type="match status" value="1"/>
</dbReference>
<reference evidence="6 7" key="1">
    <citation type="submission" date="2016-10" db="EMBL/GenBank/DDBJ databases">
        <authorList>
            <person name="de Groot N.N."/>
        </authorList>
    </citation>
    <scope>NUCLEOTIDE SEQUENCE [LARGE SCALE GENOMIC DNA]</scope>
    <source>
        <strain evidence="6 7">DSM 44215</strain>
    </source>
</reference>
<accession>A0A1H2GRG6</accession>
<evidence type="ECO:0000313" key="6">
    <source>
        <dbReference type="EMBL" id="SDU22115.1"/>
    </source>
</evidence>
<dbReference type="AlphaFoldDB" id="A0A1H2GRG6"/>
<dbReference type="InterPro" id="IPR050641">
    <property type="entry name" value="RIFMO-like"/>
</dbReference>
<evidence type="ECO:0000256" key="2">
    <source>
        <dbReference type="ARBA" id="ARBA00022630"/>
    </source>
</evidence>
<organism evidence="6 7">
    <name type="scientific">Gordonia westfalica</name>
    <dbReference type="NCBI Taxonomy" id="158898"/>
    <lineage>
        <taxon>Bacteria</taxon>
        <taxon>Bacillati</taxon>
        <taxon>Actinomycetota</taxon>
        <taxon>Actinomycetes</taxon>
        <taxon>Mycobacteriales</taxon>
        <taxon>Gordoniaceae</taxon>
        <taxon>Gordonia</taxon>
    </lineage>
</organism>
<dbReference type="Proteomes" id="UP000183180">
    <property type="component" value="Unassembled WGS sequence"/>
</dbReference>
<evidence type="ECO:0000259" key="5">
    <source>
        <dbReference type="Pfam" id="PF01494"/>
    </source>
</evidence>
<dbReference type="PRINTS" id="PR00420">
    <property type="entry name" value="RNGMNOXGNASE"/>
</dbReference>
<dbReference type="InterPro" id="IPR036188">
    <property type="entry name" value="FAD/NAD-bd_sf"/>
</dbReference>
<comment type="cofactor">
    <cofactor evidence="1">
        <name>FAD</name>
        <dbReference type="ChEBI" id="CHEBI:57692"/>
    </cofactor>
</comment>
<dbReference type="Gene3D" id="3.30.70.2450">
    <property type="match status" value="1"/>
</dbReference>
<dbReference type="OrthoDB" id="8670884at2"/>
<dbReference type="GO" id="GO:0016709">
    <property type="term" value="F:oxidoreductase activity, acting on paired donors, with incorporation or reduction of molecular oxygen, NAD(P)H as one donor, and incorporation of one atom of oxygen"/>
    <property type="evidence" value="ECO:0007669"/>
    <property type="project" value="UniProtKB-ARBA"/>
</dbReference>
<evidence type="ECO:0000256" key="1">
    <source>
        <dbReference type="ARBA" id="ARBA00001974"/>
    </source>
</evidence>
<evidence type="ECO:0000313" key="7">
    <source>
        <dbReference type="Proteomes" id="UP000183180"/>
    </source>
</evidence>
<dbReference type="InterPro" id="IPR002938">
    <property type="entry name" value="FAD-bd"/>
</dbReference>
<dbReference type="Gene3D" id="3.40.30.120">
    <property type="match status" value="1"/>
</dbReference>
<proteinExistence type="predicted"/>
<feature type="domain" description="FAD-binding" evidence="5">
    <location>
        <begin position="3"/>
        <end position="362"/>
    </location>
</feature>
<evidence type="ECO:0000256" key="4">
    <source>
        <dbReference type="SAM" id="MobiDB-lite"/>
    </source>
</evidence>
<sequence>MNDVDVLVAGAGPIGLTAAIELRRRGVRVRIVDPLLEPPQYAKAVGIQPRTLEVFEGMGVIGAILDAGMEMRGQFVYVNGSQVSRVDLSTPADVPFRFHLLPQYATERVLRDRLADLDLEIERGVRLSAFDQDADGVTVTLTDADGGETSVRTAYLIGADGAHSAVRKGLGLSFEGGAFAEQYMLGDVAVDWSMPRGYAIRAMHQADDGTTDDLLVCIPLPGRGRYRMSMLVPDELAVGEISGGDGVAHGFEGTRTPELSHIQAVVDRLSPEPATVSDLRWSSVFRISHRIVDSYGRGRVFVAGDAAHIHPPTGAQGMNTGVQDAHNLAWKLALAVDGVAAPGLLDSYDLERRPVGEEVVGRTVRDAREGIGTDSTDIEFVTRREAQLLISYADSPIAAGSTIPGSPAAPRAGERAPDAAGLGRESVNHPLRLFSLLGGVDHSLVLYADATSGAEDVAVLESLAAEVTAAAHGHLTAHVVAAPTAQVGSTELPLLRDTEGLFAQGYLPDGSTAFVIRPDGYLGYRGPIDDAAAVVKYLRTTFR</sequence>
<dbReference type="EMBL" id="FNLM01000034">
    <property type="protein sequence ID" value="SDU22115.1"/>
    <property type="molecule type" value="Genomic_DNA"/>
</dbReference>
<dbReference type="GO" id="GO:0071949">
    <property type="term" value="F:FAD binding"/>
    <property type="evidence" value="ECO:0007669"/>
    <property type="project" value="InterPro"/>
</dbReference>
<dbReference type="PANTHER" id="PTHR43004:SF19">
    <property type="entry name" value="BINDING MONOOXYGENASE, PUTATIVE (JCVI)-RELATED"/>
    <property type="match status" value="1"/>
</dbReference>